<accession>A0A409W1M0</accession>
<feature type="compositionally biased region" description="Low complexity" evidence="1">
    <location>
        <begin position="92"/>
        <end position="102"/>
    </location>
</feature>
<dbReference type="AlphaFoldDB" id="A0A409W1M0"/>
<evidence type="ECO:0000256" key="1">
    <source>
        <dbReference type="SAM" id="MobiDB-lite"/>
    </source>
</evidence>
<evidence type="ECO:0000313" key="2">
    <source>
        <dbReference type="EMBL" id="PPQ72419.1"/>
    </source>
</evidence>
<sequence length="351" mass="39057">MNQVFGRYDWDTDTIPSTLWEVVTHEHCSHLSSRNAPRSEKSASSSQSSGLEQGPPSGQESPRSPTSSVLSRSHAARGRDEVLISEQLLARSPSSMSSPPESVKTRDPWVSDLFSSSPTGRDEPSFSPLQQSILAYAEQDIVAHGPRLSATAQDASDYQNAHRRVTAPAGTSYEESLEPYQPQRPRRTATMSALQRRNAWLAEMQASCILPTNGLGVPTQPPRRPLGFLRRRSSAPKERFVAPFISIARSRSESRFDYTRRHVRFFDEIDHGVDEEAVFPDDIELEDDVEENGPPQVTSKAGAVASRLAGVVSAIHYQYVSIELRIQLAVHRTEKKIVRKLSASRRRQATL</sequence>
<protein>
    <submittedName>
        <fullName evidence="2">Uncharacterized protein</fullName>
    </submittedName>
</protein>
<evidence type="ECO:0000313" key="3">
    <source>
        <dbReference type="Proteomes" id="UP000284706"/>
    </source>
</evidence>
<feature type="compositionally biased region" description="Low complexity" evidence="1">
    <location>
        <begin position="42"/>
        <end position="59"/>
    </location>
</feature>
<dbReference type="InParanoid" id="A0A409W1M0"/>
<gene>
    <name evidence="2" type="ORF">CVT26_003782</name>
</gene>
<dbReference type="OrthoDB" id="3070281at2759"/>
<dbReference type="Proteomes" id="UP000284706">
    <property type="component" value="Unassembled WGS sequence"/>
</dbReference>
<organism evidence="2 3">
    <name type="scientific">Gymnopilus dilepis</name>
    <dbReference type="NCBI Taxonomy" id="231916"/>
    <lineage>
        <taxon>Eukaryota</taxon>
        <taxon>Fungi</taxon>
        <taxon>Dikarya</taxon>
        <taxon>Basidiomycota</taxon>
        <taxon>Agaricomycotina</taxon>
        <taxon>Agaricomycetes</taxon>
        <taxon>Agaricomycetidae</taxon>
        <taxon>Agaricales</taxon>
        <taxon>Agaricineae</taxon>
        <taxon>Hymenogastraceae</taxon>
        <taxon>Gymnopilus</taxon>
    </lineage>
</organism>
<keyword evidence="3" id="KW-1185">Reference proteome</keyword>
<proteinExistence type="predicted"/>
<feature type="compositionally biased region" description="Polar residues" evidence="1">
    <location>
        <begin position="60"/>
        <end position="71"/>
    </location>
</feature>
<feature type="region of interest" description="Disordered" evidence="1">
    <location>
        <begin position="31"/>
        <end position="126"/>
    </location>
</feature>
<name>A0A409W1M0_9AGAR</name>
<reference evidence="2 3" key="1">
    <citation type="journal article" date="2018" name="Evol. Lett.">
        <title>Horizontal gene cluster transfer increased hallucinogenic mushroom diversity.</title>
        <authorList>
            <person name="Reynolds H.T."/>
            <person name="Vijayakumar V."/>
            <person name="Gluck-Thaler E."/>
            <person name="Korotkin H.B."/>
            <person name="Matheny P.B."/>
            <person name="Slot J.C."/>
        </authorList>
    </citation>
    <scope>NUCLEOTIDE SEQUENCE [LARGE SCALE GENOMIC DNA]</scope>
    <source>
        <strain evidence="2 3">SRW20</strain>
    </source>
</reference>
<comment type="caution">
    <text evidence="2">The sequence shown here is derived from an EMBL/GenBank/DDBJ whole genome shotgun (WGS) entry which is preliminary data.</text>
</comment>
<dbReference type="EMBL" id="NHYE01005458">
    <property type="protein sequence ID" value="PPQ72419.1"/>
    <property type="molecule type" value="Genomic_DNA"/>
</dbReference>